<dbReference type="CDD" id="cd00156">
    <property type="entry name" value="REC"/>
    <property type="match status" value="1"/>
</dbReference>
<dbReference type="Proteomes" id="UP000593892">
    <property type="component" value="Chromosome"/>
</dbReference>
<dbReference type="KEGG" id="pfer:IRI77_03700"/>
<dbReference type="SMART" id="SM00448">
    <property type="entry name" value="REC"/>
    <property type="match status" value="1"/>
</dbReference>
<protein>
    <submittedName>
        <fullName evidence="4">Response regulator</fullName>
    </submittedName>
</protein>
<dbReference type="GO" id="GO:0000160">
    <property type="term" value="P:phosphorelay signal transduction system"/>
    <property type="evidence" value="ECO:0007669"/>
    <property type="project" value="InterPro"/>
</dbReference>
<evidence type="ECO:0000313" key="4">
    <source>
        <dbReference type="EMBL" id="QOY89074.1"/>
    </source>
</evidence>
<dbReference type="PANTHER" id="PTHR44591:SF3">
    <property type="entry name" value="RESPONSE REGULATORY DOMAIN-CONTAINING PROTEIN"/>
    <property type="match status" value="1"/>
</dbReference>
<dbReference type="Gene3D" id="3.40.50.2300">
    <property type="match status" value="1"/>
</dbReference>
<name>A0A7S7NST9_PALFE</name>
<accession>A0A7S7NST9</accession>
<organism evidence="4 5">
    <name type="scientific">Paludibaculum fermentans</name>
    <dbReference type="NCBI Taxonomy" id="1473598"/>
    <lineage>
        <taxon>Bacteria</taxon>
        <taxon>Pseudomonadati</taxon>
        <taxon>Acidobacteriota</taxon>
        <taxon>Terriglobia</taxon>
        <taxon>Bryobacterales</taxon>
        <taxon>Bryobacteraceae</taxon>
        <taxon>Paludibaculum</taxon>
    </lineage>
</organism>
<evidence type="ECO:0000256" key="1">
    <source>
        <dbReference type="ARBA" id="ARBA00022553"/>
    </source>
</evidence>
<proteinExistence type="predicted"/>
<dbReference type="PROSITE" id="PS50110">
    <property type="entry name" value="RESPONSE_REGULATORY"/>
    <property type="match status" value="1"/>
</dbReference>
<sequence length="126" mass="13892">MARSTVLQELGYATDGAPDARKALEMFRSGTYDLVVTDYKMPETNGVELIVQLRAEKPQTPVVLISGFVDALGLTEKNTGANVVIMKSANEVQHLIRAANRLLKIPRKPMTEERPALRVRTRKAGS</sequence>
<dbReference type="Pfam" id="PF00072">
    <property type="entry name" value="Response_reg"/>
    <property type="match status" value="1"/>
</dbReference>
<dbReference type="InterPro" id="IPR011006">
    <property type="entry name" value="CheY-like_superfamily"/>
</dbReference>
<dbReference type="InterPro" id="IPR001789">
    <property type="entry name" value="Sig_transdc_resp-reg_receiver"/>
</dbReference>
<evidence type="ECO:0000256" key="2">
    <source>
        <dbReference type="PROSITE-ProRule" id="PRU00169"/>
    </source>
</evidence>
<feature type="modified residue" description="4-aspartylphosphate" evidence="2">
    <location>
        <position position="38"/>
    </location>
</feature>
<evidence type="ECO:0000313" key="5">
    <source>
        <dbReference type="Proteomes" id="UP000593892"/>
    </source>
</evidence>
<reference evidence="4 5" key="1">
    <citation type="submission" date="2020-10" db="EMBL/GenBank/DDBJ databases">
        <title>Complete genome sequence of Paludibaculum fermentans P105T, a facultatively anaerobic acidobacterium capable of dissimilatory Fe(III) reduction.</title>
        <authorList>
            <person name="Dedysh S.N."/>
            <person name="Beletsky A.V."/>
            <person name="Kulichevskaya I.S."/>
            <person name="Mardanov A.V."/>
            <person name="Ravin N.V."/>
        </authorList>
    </citation>
    <scope>NUCLEOTIDE SEQUENCE [LARGE SCALE GENOMIC DNA]</scope>
    <source>
        <strain evidence="4 5">P105</strain>
    </source>
</reference>
<feature type="domain" description="Response regulatory" evidence="3">
    <location>
        <begin position="1"/>
        <end position="102"/>
    </location>
</feature>
<dbReference type="SUPFAM" id="SSF52172">
    <property type="entry name" value="CheY-like"/>
    <property type="match status" value="1"/>
</dbReference>
<dbReference type="PANTHER" id="PTHR44591">
    <property type="entry name" value="STRESS RESPONSE REGULATOR PROTEIN 1"/>
    <property type="match status" value="1"/>
</dbReference>
<dbReference type="InterPro" id="IPR050595">
    <property type="entry name" value="Bact_response_regulator"/>
</dbReference>
<keyword evidence="5" id="KW-1185">Reference proteome</keyword>
<gene>
    <name evidence="4" type="ORF">IRI77_03700</name>
</gene>
<keyword evidence="1 2" id="KW-0597">Phosphoprotein</keyword>
<dbReference type="AlphaFoldDB" id="A0A7S7NST9"/>
<dbReference type="EMBL" id="CP063849">
    <property type="protein sequence ID" value="QOY89074.1"/>
    <property type="molecule type" value="Genomic_DNA"/>
</dbReference>
<evidence type="ECO:0000259" key="3">
    <source>
        <dbReference type="PROSITE" id="PS50110"/>
    </source>
</evidence>